<protein>
    <submittedName>
        <fullName evidence="3">DNA mismatch repair protein MutS</fullName>
    </submittedName>
</protein>
<evidence type="ECO:0000256" key="1">
    <source>
        <dbReference type="SAM" id="MobiDB-lite"/>
    </source>
</evidence>
<dbReference type="PANTHER" id="PTHR35562:SF2">
    <property type="entry name" value="DNA ENDONUCLEASE SMRA-RELATED"/>
    <property type="match status" value="1"/>
</dbReference>
<dbReference type="PANTHER" id="PTHR35562">
    <property type="entry name" value="DNA ENDONUCLEASE SMRA-RELATED"/>
    <property type="match status" value="1"/>
</dbReference>
<dbReference type="Proteomes" id="UP000323176">
    <property type="component" value="Unassembled WGS sequence"/>
</dbReference>
<dbReference type="InterPro" id="IPR002625">
    <property type="entry name" value="Smr_dom"/>
</dbReference>
<reference evidence="3 4" key="1">
    <citation type="journal article" date="1992" name="Lakartidningen">
        <title>[Penicillin V and not amoxicillin is the first choice preparation in acute otitis].</title>
        <authorList>
            <person name="Kamme C."/>
            <person name="Lundgren K."/>
            <person name="Prellner K."/>
        </authorList>
    </citation>
    <scope>NUCLEOTIDE SEQUENCE [LARGE SCALE GENOMIC DNA]</scope>
    <source>
        <strain evidence="3 4">PC5538III-hc</strain>
    </source>
</reference>
<gene>
    <name evidence="3" type="ORF">EPJ72_11980</name>
</gene>
<dbReference type="AlphaFoldDB" id="A0A5C8EJW0"/>
<dbReference type="EMBL" id="SAXY01000072">
    <property type="protein sequence ID" value="TXJ36410.1"/>
    <property type="molecule type" value="Genomic_DNA"/>
</dbReference>
<evidence type="ECO:0000259" key="2">
    <source>
        <dbReference type="PROSITE" id="PS50828"/>
    </source>
</evidence>
<proteinExistence type="predicted"/>
<dbReference type="OrthoDB" id="7165597at2"/>
<evidence type="ECO:0000313" key="3">
    <source>
        <dbReference type="EMBL" id="TXJ36410.1"/>
    </source>
</evidence>
<feature type="region of interest" description="Disordered" evidence="1">
    <location>
        <begin position="29"/>
        <end position="49"/>
    </location>
</feature>
<name>A0A5C8EJW0_BRAPL</name>
<organism evidence="3 4">
    <name type="scientific">Brachyspira pilosicoli</name>
    <name type="common">Serpulina pilosicoli</name>
    <dbReference type="NCBI Taxonomy" id="52584"/>
    <lineage>
        <taxon>Bacteria</taxon>
        <taxon>Pseudomonadati</taxon>
        <taxon>Spirochaetota</taxon>
        <taxon>Spirochaetia</taxon>
        <taxon>Brachyspirales</taxon>
        <taxon>Brachyspiraceae</taxon>
        <taxon>Brachyspira</taxon>
    </lineage>
</organism>
<dbReference type="SUPFAM" id="SSF160443">
    <property type="entry name" value="SMR domain-like"/>
    <property type="match status" value="1"/>
</dbReference>
<dbReference type="Pfam" id="PF01713">
    <property type="entry name" value="Smr"/>
    <property type="match status" value="1"/>
</dbReference>
<accession>A0A5C8EJW0</accession>
<dbReference type="Gene3D" id="3.30.1370.110">
    <property type="match status" value="1"/>
</dbReference>
<evidence type="ECO:0000313" key="4">
    <source>
        <dbReference type="Proteomes" id="UP000323176"/>
    </source>
</evidence>
<feature type="domain" description="Smr" evidence="2">
    <location>
        <begin position="110"/>
        <end position="193"/>
    </location>
</feature>
<dbReference type="PROSITE" id="PS50828">
    <property type="entry name" value="SMR"/>
    <property type="match status" value="1"/>
</dbReference>
<dbReference type="InterPro" id="IPR036063">
    <property type="entry name" value="Smr_dom_sf"/>
</dbReference>
<dbReference type="SMART" id="SM00463">
    <property type="entry name" value="SMR"/>
    <property type="match status" value="1"/>
</dbReference>
<comment type="caution">
    <text evidence="3">The sequence shown here is derived from an EMBL/GenBank/DDBJ whole genome shotgun (WGS) entry which is preliminary data.</text>
</comment>
<sequence length="194" mass="22410">MSDKYDDEKLFKFFIEHGYFPRDYEESKVLKKERETSNKNTLNHSAKNEEYKEITKDNITDNYTVSEEEKLLFINAVKNLDCSNHSKKELPKKNIKFKPNIKNANPKERIDLHGLTADRALIEVKHFIGECKKNKISPILIIHGKGFGSENKIPVLKNIVEYYIATEGKPYIKYADDAPRELGGSGAKIIYLNL</sequence>